<dbReference type="InterPro" id="IPR027266">
    <property type="entry name" value="TrmE/GcvT-like"/>
</dbReference>
<comment type="subcellular location">
    <subcellularLocation>
        <location evidence="1">Mitochondrion</location>
    </subcellularLocation>
</comment>
<dbReference type="GO" id="GO:0002098">
    <property type="term" value="P:tRNA wobble uridine modification"/>
    <property type="evidence" value="ECO:0007669"/>
    <property type="project" value="TreeGrafter"/>
</dbReference>
<dbReference type="GO" id="GO:0005525">
    <property type="term" value="F:GTP binding"/>
    <property type="evidence" value="ECO:0007669"/>
    <property type="project" value="UniProtKB-KW"/>
</dbReference>
<dbReference type="InterPro" id="IPR006073">
    <property type="entry name" value="GTP-bd"/>
</dbReference>
<dbReference type="PANTHER" id="PTHR42714:SF2">
    <property type="entry name" value="TRNA MODIFICATION GTPASE GTPBP3, MITOCHONDRIAL"/>
    <property type="match status" value="1"/>
</dbReference>
<dbReference type="CDD" id="cd04164">
    <property type="entry name" value="trmE"/>
    <property type="match status" value="1"/>
</dbReference>
<dbReference type="SUPFAM" id="SSF52540">
    <property type="entry name" value="P-loop containing nucleoside triphosphate hydrolases"/>
    <property type="match status" value="1"/>
</dbReference>
<dbReference type="Pfam" id="PF01926">
    <property type="entry name" value="MMR_HSR1"/>
    <property type="match status" value="1"/>
</dbReference>
<evidence type="ECO:0000256" key="1">
    <source>
        <dbReference type="ARBA" id="ARBA00004173"/>
    </source>
</evidence>
<comment type="caution">
    <text evidence="7">The sequence shown here is derived from an EMBL/GenBank/DDBJ whole genome shotgun (WGS) entry which is preliminary data.</text>
</comment>
<evidence type="ECO:0000256" key="4">
    <source>
        <dbReference type="ARBA" id="ARBA00022741"/>
    </source>
</evidence>
<evidence type="ECO:0000256" key="5">
    <source>
        <dbReference type="ARBA" id="ARBA00023134"/>
    </source>
</evidence>
<dbReference type="NCBIfam" id="NF003661">
    <property type="entry name" value="PRK05291.1-3"/>
    <property type="match status" value="1"/>
</dbReference>
<dbReference type="NCBIfam" id="TIGR00231">
    <property type="entry name" value="small_GTP"/>
    <property type="match status" value="1"/>
</dbReference>
<dbReference type="CDD" id="cd14858">
    <property type="entry name" value="TrmE_N"/>
    <property type="match status" value="1"/>
</dbReference>
<keyword evidence="4" id="KW-0547">Nucleotide-binding</keyword>
<dbReference type="Pfam" id="PF10396">
    <property type="entry name" value="TrmE_N"/>
    <property type="match status" value="1"/>
</dbReference>
<dbReference type="HAMAP" id="MF_00379">
    <property type="entry name" value="GTPase_MnmE"/>
    <property type="match status" value="1"/>
</dbReference>
<dbReference type="GO" id="GO:0030488">
    <property type="term" value="P:tRNA methylation"/>
    <property type="evidence" value="ECO:0007669"/>
    <property type="project" value="TreeGrafter"/>
</dbReference>
<protein>
    <recommendedName>
        <fullName evidence="6">TrmE-type G domain-containing protein</fullName>
    </recommendedName>
</protein>
<reference evidence="7" key="1">
    <citation type="journal article" date="2015" name="Nature">
        <title>Complex archaea that bridge the gap between prokaryotes and eukaryotes.</title>
        <authorList>
            <person name="Spang A."/>
            <person name="Saw J.H."/>
            <person name="Jorgensen S.L."/>
            <person name="Zaremba-Niedzwiedzka K."/>
            <person name="Martijn J."/>
            <person name="Lind A.E."/>
            <person name="van Eijk R."/>
            <person name="Schleper C."/>
            <person name="Guy L."/>
            <person name="Ettema T.J."/>
        </authorList>
    </citation>
    <scope>NUCLEOTIDE SEQUENCE</scope>
</reference>
<dbReference type="InterPro" id="IPR018948">
    <property type="entry name" value="GTP-bd_TrmE_N"/>
</dbReference>
<dbReference type="PANTHER" id="PTHR42714">
    <property type="entry name" value="TRNA MODIFICATION GTPASE GTPBP3"/>
    <property type="match status" value="1"/>
</dbReference>
<proteinExistence type="inferred from homology"/>
<dbReference type="FunFam" id="3.30.1360.120:FF:000007">
    <property type="entry name" value="tRNA modification GTPase GTPBP3, mitochondrial"/>
    <property type="match status" value="1"/>
</dbReference>
<dbReference type="Gene3D" id="3.30.1360.120">
    <property type="entry name" value="Probable tRNA modification gtpase trme, domain 1"/>
    <property type="match status" value="1"/>
</dbReference>
<dbReference type="AlphaFoldDB" id="A0A0F9KBD1"/>
<organism evidence="7">
    <name type="scientific">marine sediment metagenome</name>
    <dbReference type="NCBI Taxonomy" id="412755"/>
    <lineage>
        <taxon>unclassified sequences</taxon>
        <taxon>metagenomes</taxon>
        <taxon>ecological metagenomes</taxon>
    </lineage>
</organism>
<dbReference type="SUPFAM" id="SSF116878">
    <property type="entry name" value="TrmE connector domain"/>
    <property type="match status" value="1"/>
</dbReference>
<dbReference type="GO" id="GO:0003924">
    <property type="term" value="F:GTPase activity"/>
    <property type="evidence" value="ECO:0007669"/>
    <property type="project" value="InterPro"/>
</dbReference>
<dbReference type="InterPro" id="IPR027368">
    <property type="entry name" value="MnmE_dom2"/>
</dbReference>
<dbReference type="InterPro" id="IPR005225">
    <property type="entry name" value="Small_GTP-bd"/>
</dbReference>
<comment type="similarity">
    <text evidence="2">Belongs to the TRAFAC class TrmE-Era-EngA-EngB-Septin-like GTPase superfamily. TrmE GTPase family.</text>
</comment>
<dbReference type="InterPro" id="IPR031168">
    <property type="entry name" value="G_TrmE"/>
</dbReference>
<dbReference type="GO" id="GO:0005739">
    <property type="term" value="C:mitochondrion"/>
    <property type="evidence" value="ECO:0007669"/>
    <property type="project" value="UniProtKB-SubCell"/>
</dbReference>
<dbReference type="Gene3D" id="1.20.120.430">
    <property type="entry name" value="tRNA modification GTPase MnmE domain 2"/>
    <property type="match status" value="1"/>
</dbReference>
<dbReference type="EMBL" id="LAZR01013986">
    <property type="protein sequence ID" value="KKM19438.1"/>
    <property type="molecule type" value="Genomic_DNA"/>
</dbReference>
<accession>A0A0F9KBD1</accession>
<evidence type="ECO:0000259" key="6">
    <source>
        <dbReference type="PROSITE" id="PS51709"/>
    </source>
</evidence>
<dbReference type="InterPro" id="IPR025867">
    <property type="entry name" value="MnmE_helical"/>
</dbReference>
<feature type="domain" description="TrmE-type G" evidence="6">
    <location>
        <begin position="213"/>
        <end position="352"/>
    </location>
</feature>
<dbReference type="InterPro" id="IPR004520">
    <property type="entry name" value="GTPase_MnmE"/>
</dbReference>
<dbReference type="Pfam" id="PF12631">
    <property type="entry name" value="MnmE_helical"/>
    <property type="match status" value="1"/>
</dbReference>
<evidence type="ECO:0000256" key="2">
    <source>
        <dbReference type="ARBA" id="ARBA00011043"/>
    </source>
</evidence>
<dbReference type="PROSITE" id="PS51709">
    <property type="entry name" value="G_TRME"/>
    <property type="match status" value="1"/>
</dbReference>
<evidence type="ECO:0000256" key="3">
    <source>
        <dbReference type="ARBA" id="ARBA00022694"/>
    </source>
</evidence>
<keyword evidence="5" id="KW-0342">GTP-binding</keyword>
<name>A0A0F9KBD1_9ZZZZ</name>
<dbReference type="Gene3D" id="3.40.50.300">
    <property type="entry name" value="P-loop containing nucleotide triphosphate hydrolases"/>
    <property type="match status" value="1"/>
</dbReference>
<dbReference type="InterPro" id="IPR027417">
    <property type="entry name" value="P-loop_NTPase"/>
</dbReference>
<evidence type="ECO:0000313" key="7">
    <source>
        <dbReference type="EMBL" id="KKM19438.1"/>
    </source>
</evidence>
<gene>
    <name evidence="7" type="ORF">LCGC14_1655660</name>
</gene>
<dbReference type="SUPFAM" id="SSF103025">
    <property type="entry name" value="Folate-binding domain"/>
    <property type="match status" value="1"/>
</dbReference>
<keyword evidence="3" id="KW-0819">tRNA processing</keyword>
<sequence>MDTIFALASARGKAGVSVIRISGPTARTGLASMVANLPAPRIASVRPLISKDGAVLDHALVLCFERGHSFTGEETVELHVHGGVATINAVQAELQGFPRFRLAEPGEFTRRALYNNRMNLTEVEGLADVIDAETEMQRRQALRLMSGALKERVATWRERLVRFSALLEASLDFADDEIPDNVYPELLRDISDLASDLRTEIAGGKVAERVREGFEVAIIGSPNAGKSTLLNALVGRSAALTSEIAGTTRDVIEVRMDLDGLPITLLDTAGLRDSDDEIETMGVNLAKERADRADLRVFLLSDPDENLVIEAKPGDLIFLGKADLHKGQPRSVSGKTGAGLQNMLDEVRNELVSRVVPSAVSANIRHRQALEDGLSSLESACASLMTEPVHSELVAESLRSARFSLETVIGKVGIDDLLDEIFSRFCLGK</sequence>